<dbReference type="Gene3D" id="3.80.10.10">
    <property type="entry name" value="Ribonuclease Inhibitor"/>
    <property type="match status" value="4"/>
</dbReference>
<dbReference type="AlphaFoldDB" id="A0A1R3K7B5"/>
<dbReference type="Pfam" id="PF25372">
    <property type="entry name" value="DUF7885"/>
    <property type="match status" value="1"/>
</dbReference>
<feature type="compositionally biased region" description="Polar residues" evidence="1">
    <location>
        <begin position="552"/>
        <end position="565"/>
    </location>
</feature>
<organism evidence="3 4">
    <name type="scientific">Corchorus olitorius</name>
    <dbReference type="NCBI Taxonomy" id="93759"/>
    <lineage>
        <taxon>Eukaryota</taxon>
        <taxon>Viridiplantae</taxon>
        <taxon>Streptophyta</taxon>
        <taxon>Embryophyta</taxon>
        <taxon>Tracheophyta</taxon>
        <taxon>Spermatophyta</taxon>
        <taxon>Magnoliopsida</taxon>
        <taxon>eudicotyledons</taxon>
        <taxon>Gunneridae</taxon>
        <taxon>Pentapetalae</taxon>
        <taxon>rosids</taxon>
        <taxon>malvids</taxon>
        <taxon>Malvales</taxon>
        <taxon>Malvaceae</taxon>
        <taxon>Grewioideae</taxon>
        <taxon>Apeibeae</taxon>
        <taxon>Corchorus</taxon>
    </lineage>
</organism>
<evidence type="ECO:0000256" key="1">
    <source>
        <dbReference type="SAM" id="MobiDB-lite"/>
    </source>
</evidence>
<dbReference type="InterPro" id="IPR006553">
    <property type="entry name" value="Leu-rich_rpt_Cys-con_subtyp"/>
</dbReference>
<feature type="region of interest" description="Disordered" evidence="1">
    <location>
        <begin position="552"/>
        <end position="573"/>
    </location>
</feature>
<sequence length="627" mass="70037">MEMEKESELVRRCIESACESRESVEKWRRQRRTLERLPSHLSQSLLQNLLRRRLLFPSLLEVFKFSVEEIDLRGESHVDSEWMAYIGAFRYLRSLNLADCHRINNSALWSIVGMTCLKEVDLSRCIKVTDAGIRHLISISTLEKLWISETGVTASGVALLSSLKNLSVLDLGGLPVTDTALNSLQVSQLLPNCGVNFFVDRSFVKPYDALTKLQYLDLWGSKISNKGTMVLQRFPKLSFLNLAWTNVTSLPNLPSLECLNMSNCTIDSIFEGDGDKPLLVKLIFSGATITNEAEALLYIETSVLSFLDLSNTSLNHFSFLPDMKLLEHLDLSSSMMGDDSVDLIISIGASLKNLNLSGTRVSSTGIGLLAEHVPKLEILSLSHTPIDDVALSYISSMPSLKVIDLSNTNIKGFIHQPGTESHIDSTLTAFQCLSCLESLNLEHTQVRDQYLYPLSSCKELKHLSLKCASLTDATLHHLSSLPKLTNLHVCEAVLTNTGLDTFSPPTTLRVLNLMGCWLLTEDAISLFLRRHPQVEIKHEVIQILSTELQTFSSHASPSKPSLKSSRGNRKQGKEPISQFFVDQRLKYSRDELLALQSSPLSLKYPPLGTEIEMELGRGHLLVDRKKE</sequence>
<evidence type="ECO:0000313" key="4">
    <source>
        <dbReference type="Proteomes" id="UP000187203"/>
    </source>
</evidence>
<accession>A0A1R3K7B5</accession>
<dbReference type="SUPFAM" id="SSF52047">
    <property type="entry name" value="RNI-like"/>
    <property type="match status" value="2"/>
</dbReference>
<dbReference type="PANTHER" id="PTHR12904:SF23">
    <property type="entry name" value="PROTEIN ZER-1 HOMOLOG"/>
    <property type="match status" value="1"/>
</dbReference>
<dbReference type="SMART" id="SM00367">
    <property type="entry name" value="LRR_CC"/>
    <property type="match status" value="6"/>
</dbReference>
<name>A0A1R3K7B5_9ROSI</name>
<dbReference type="InterPro" id="IPR057207">
    <property type="entry name" value="FBXL15_LRR"/>
</dbReference>
<protein>
    <submittedName>
        <fullName evidence="3">Leucine-rich repeat, cysteine-containing subtype</fullName>
    </submittedName>
</protein>
<comment type="caution">
    <text evidence="3">The sequence shown here is derived from an EMBL/GenBank/DDBJ whole genome shotgun (WGS) entry which is preliminary data.</text>
</comment>
<dbReference type="InterPro" id="IPR051341">
    <property type="entry name" value="Zyg-11_UBL_adapter"/>
</dbReference>
<feature type="domain" description="F-box/LRR-repeat protein 15-like leucin rich repeat" evidence="2">
    <location>
        <begin position="453"/>
        <end position="531"/>
    </location>
</feature>
<evidence type="ECO:0000313" key="3">
    <source>
        <dbReference type="EMBL" id="OMP02936.1"/>
    </source>
</evidence>
<reference evidence="4" key="1">
    <citation type="submission" date="2013-09" db="EMBL/GenBank/DDBJ databases">
        <title>Corchorus olitorius genome sequencing.</title>
        <authorList>
            <person name="Alam M."/>
            <person name="Haque M.S."/>
            <person name="Islam M.S."/>
            <person name="Emdad E.M."/>
            <person name="Islam M.M."/>
            <person name="Ahmed B."/>
            <person name="Halim A."/>
            <person name="Hossen Q.M.M."/>
            <person name="Hossain M.Z."/>
            <person name="Ahmed R."/>
            <person name="Khan M.M."/>
            <person name="Islam R."/>
            <person name="Rashid M.M."/>
            <person name="Khan S.A."/>
            <person name="Rahman M.S."/>
            <person name="Alam M."/>
            <person name="Yahiya A.S."/>
            <person name="Khan M.S."/>
            <person name="Azam M.S."/>
            <person name="Haque T."/>
            <person name="Lashkar M.Z.H."/>
            <person name="Akhand A.I."/>
            <person name="Morshed G."/>
            <person name="Roy S."/>
            <person name="Uddin K.S."/>
            <person name="Rabeya T."/>
            <person name="Hossain A.S."/>
            <person name="Chowdhury A."/>
            <person name="Snigdha A.R."/>
            <person name="Mortoza M.S."/>
            <person name="Matin S.A."/>
            <person name="Hoque S.M.E."/>
            <person name="Islam M.K."/>
            <person name="Roy D.K."/>
            <person name="Haider R."/>
            <person name="Moosa M.M."/>
            <person name="Elias S.M."/>
            <person name="Hasan A.M."/>
            <person name="Jahan S."/>
            <person name="Shafiuddin M."/>
            <person name="Mahmood N."/>
            <person name="Shommy N.S."/>
        </authorList>
    </citation>
    <scope>NUCLEOTIDE SEQUENCE [LARGE SCALE GENOMIC DNA]</scope>
    <source>
        <strain evidence="4">cv. O-4</strain>
    </source>
</reference>
<dbReference type="PANTHER" id="PTHR12904">
    <property type="match status" value="1"/>
</dbReference>
<evidence type="ECO:0000259" key="2">
    <source>
        <dbReference type="Pfam" id="PF25372"/>
    </source>
</evidence>
<dbReference type="EMBL" id="AWUE01014572">
    <property type="protein sequence ID" value="OMP02936.1"/>
    <property type="molecule type" value="Genomic_DNA"/>
</dbReference>
<dbReference type="OrthoDB" id="550575at2759"/>
<dbReference type="Proteomes" id="UP000187203">
    <property type="component" value="Unassembled WGS sequence"/>
</dbReference>
<dbReference type="STRING" id="93759.A0A1R3K7B5"/>
<gene>
    <name evidence="3" type="ORF">COLO4_10694</name>
</gene>
<proteinExistence type="predicted"/>
<dbReference type="InterPro" id="IPR032675">
    <property type="entry name" value="LRR_dom_sf"/>
</dbReference>
<keyword evidence="4" id="KW-1185">Reference proteome</keyword>